<dbReference type="RefSeq" id="WP_025086923.1">
    <property type="nucleotide sequence ID" value="NZ_AZFT01000053.1"/>
</dbReference>
<dbReference type="EMBL" id="AZFT01000053">
    <property type="protein sequence ID" value="KRL83719.1"/>
    <property type="molecule type" value="Genomic_DNA"/>
</dbReference>
<dbReference type="STRING" id="1423724.FC32_GL000980"/>
<dbReference type="InterPro" id="IPR006282">
    <property type="entry name" value="Thi_PPkinase"/>
</dbReference>
<keyword evidence="3 7" id="KW-0418">Kinase</keyword>
<organism evidence="7 8">
    <name type="scientific">Ligilactobacillus apodemi DSM 16634 = JCM 16172</name>
    <dbReference type="NCBI Taxonomy" id="1423724"/>
    <lineage>
        <taxon>Bacteria</taxon>
        <taxon>Bacillati</taxon>
        <taxon>Bacillota</taxon>
        <taxon>Bacilli</taxon>
        <taxon>Lactobacillales</taxon>
        <taxon>Lactobacillaceae</taxon>
        <taxon>Ligilactobacillus</taxon>
    </lineage>
</organism>
<dbReference type="Gene3D" id="3.40.50.10240">
    <property type="entry name" value="Thiamin pyrophosphokinase, catalytic domain"/>
    <property type="match status" value="1"/>
</dbReference>
<dbReference type="OrthoDB" id="9804377at2"/>
<evidence type="ECO:0000256" key="1">
    <source>
        <dbReference type="ARBA" id="ARBA00022679"/>
    </source>
</evidence>
<proteinExistence type="predicted"/>
<dbReference type="EC" id="2.7.6.2" evidence="5"/>
<dbReference type="Pfam" id="PF04265">
    <property type="entry name" value="TPK_B1_binding"/>
    <property type="match status" value="1"/>
</dbReference>
<keyword evidence="4" id="KW-0067">ATP-binding</keyword>
<evidence type="ECO:0000256" key="5">
    <source>
        <dbReference type="NCBIfam" id="TIGR01378"/>
    </source>
</evidence>
<dbReference type="GO" id="GO:0009229">
    <property type="term" value="P:thiamine diphosphate biosynthetic process"/>
    <property type="evidence" value="ECO:0007669"/>
    <property type="project" value="InterPro"/>
</dbReference>
<gene>
    <name evidence="7" type="ORF">FC32_GL000980</name>
</gene>
<dbReference type="GO" id="GO:0006772">
    <property type="term" value="P:thiamine metabolic process"/>
    <property type="evidence" value="ECO:0007669"/>
    <property type="project" value="UniProtKB-UniRule"/>
</dbReference>
<evidence type="ECO:0000256" key="3">
    <source>
        <dbReference type="ARBA" id="ARBA00022777"/>
    </source>
</evidence>
<comment type="caution">
    <text evidence="7">The sequence shown here is derived from an EMBL/GenBank/DDBJ whole genome shotgun (WGS) entry which is preliminary data.</text>
</comment>
<dbReference type="Pfam" id="PF04263">
    <property type="entry name" value="TPK_catalytic"/>
    <property type="match status" value="1"/>
</dbReference>
<name>A0A0R1TQS0_9LACO</name>
<dbReference type="SMART" id="SM00983">
    <property type="entry name" value="TPK_B1_binding"/>
    <property type="match status" value="1"/>
</dbReference>
<dbReference type="PANTHER" id="PTHR41299:SF1">
    <property type="entry name" value="THIAMINE PYROPHOSPHOKINASE"/>
    <property type="match status" value="1"/>
</dbReference>
<evidence type="ECO:0000313" key="8">
    <source>
        <dbReference type="Proteomes" id="UP000051324"/>
    </source>
</evidence>
<dbReference type="NCBIfam" id="TIGR01378">
    <property type="entry name" value="thi_PPkinase"/>
    <property type="match status" value="1"/>
</dbReference>
<keyword evidence="8" id="KW-1185">Reference proteome</keyword>
<reference evidence="7 8" key="1">
    <citation type="journal article" date="2015" name="Genome Announc.">
        <title>Expanding the biotechnology potential of lactobacilli through comparative genomics of 213 strains and associated genera.</title>
        <authorList>
            <person name="Sun Z."/>
            <person name="Harris H.M."/>
            <person name="McCann A."/>
            <person name="Guo C."/>
            <person name="Argimon S."/>
            <person name="Zhang W."/>
            <person name="Yang X."/>
            <person name="Jeffery I.B."/>
            <person name="Cooney J.C."/>
            <person name="Kagawa T.F."/>
            <person name="Liu W."/>
            <person name="Song Y."/>
            <person name="Salvetti E."/>
            <person name="Wrobel A."/>
            <person name="Rasinkangas P."/>
            <person name="Parkhill J."/>
            <person name="Rea M.C."/>
            <person name="O'Sullivan O."/>
            <person name="Ritari J."/>
            <person name="Douillard F.P."/>
            <person name="Paul Ross R."/>
            <person name="Yang R."/>
            <person name="Briner A.E."/>
            <person name="Felis G.E."/>
            <person name="de Vos W.M."/>
            <person name="Barrangou R."/>
            <person name="Klaenhammer T.R."/>
            <person name="Caufield P.W."/>
            <person name="Cui Y."/>
            <person name="Zhang H."/>
            <person name="O'Toole P.W."/>
        </authorList>
    </citation>
    <scope>NUCLEOTIDE SEQUENCE [LARGE SCALE GENOMIC DNA]</scope>
    <source>
        <strain evidence="7 8">DSM 16634</strain>
    </source>
</reference>
<accession>A0A0R1TQS0</accession>
<dbReference type="InterPro" id="IPR007373">
    <property type="entry name" value="Thiamin_PyroPKinase_B1-bd"/>
</dbReference>
<sequence>MIVNLLVGGPREFLPIDIFNNMANEIWVGADLGAVRLCEAGIKPAFSVGDFDTATPKQTQLVKNMSLDLVTLPAQKDYTDTEVALLEIQKRYRPTEIRVYGATGGRIDHLLANLLSVLRLDFPLFVEKVKFYDRQNNISFYLPGEYELIQIPTMKYLSFVTLTSVKDLTLPDEKYQLFEHDAELPLAYISNEFVGKKAHFSFTEGIICVIQSKDK</sequence>
<keyword evidence="2" id="KW-0547">Nucleotide-binding</keyword>
<dbReference type="SUPFAM" id="SSF63999">
    <property type="entry name" value="Thiamin pyrophosphokinase, catalytic domain"/>
    <property type="match status" value="1"/>
</dbReference>
<dbReference type="GO" id="GO:0030975">
    <property type="term" value="F:thiamine binding"/>
    <property type="evidence" value="ECO:0007669"/>
    <property type="project" value="InterPro"/>
</dbReference>
<dbReference type="GO" id="GO:0005524">
    <property type="term" value="F:ATP binding"/>
    <property type="evidence" value="ECO:0007669"/>
    <property type="project" value="UniProtKB-KW"/>
</dbReference>
<dbReference type="InterPro" id="IPR053149">
    <property type="entry name" value="TPK"/>
</dbReference>
<evidence type="ECO:0000256" key="4">
    <source>
        <dbReference type="ARBA" id="ARBA00022840"/>
    </source>
</evidence>
<dbReference type="eggNOG" id="COG1564">
    <property type="taxonomic scope" value="Bacteria"/>
</dbReference>
<dbReference type="AlphaFoldDB" id="A0A0R1TQS0"/>
<dbReference type="Proteomes" id="UP000051324">
    <property type="component" value="Unassembled WGS sequence"/>
</dbReference>
<dbReference type="GO" id="GO:0016301">
    <property type="term" value="F:kinase activity"/>
    <property type="evidence" value="ECO:0007669"/>
    <property type="project" value="UniProtKB-KW"/>
</dbReference>
<evidence type="ECO:0000313" key="7">
    <source>
        <dbReference type="EMBL" id="KRL83719.1"/>
    </source>
</evidence>
<dbReference type="PATRIC" id="fig|1423724.4.peg.1022"/>
<dbReference type="CDD" id="cd07995">
    <property type="entry name" value="TPK"/>
    <property type="match status" value="1"/>
</dbReference>
<feature type="domain" description="Thiamin pyrophosphokinase thiamin-binding" evidence="6">
    <location>
        <begin position="144"/>
        <end position="207"/>
    </location>
</feature>
<dbReference type="PANTHER" id="PTHR41299">
    <property type="entry name" value="THIAMINE PYROPHOSPHOKINASE"/>
    <property type="match status" value="1"/>
</dbReference>
<dbReference type="InterPro" id="IPR036759">
    <property type="entry name" value="TPK_catalytic_sf"/>
</dbReference>
<evidence type="ECO:0000256" key="2">
    <source>
        <dbReference type="ARBA" id="ARBA00022741"/>
    </source>
</evidence>
<dbReference type="GO" id="GO:0004788">
    <property type="term" value="F:thiamine diphosphokinase activity"/>
    <property type="evidence" value="ECO:0007669"/>
    <property type="project" value="UniProtKB-UniRule"/>
</dbReference>
<keyword evidence="1" id="KW-0808">Transferase</keyword>
<evidence type="ECO:0000259" key="6">
    <source>
        <dbReference type="SMART" id="SM00983"/>
    </source>
</evidence>
<dbReference type="InterPro" id="IPR007371">
    <property type="entry name" value="TPK_catalytic"/>
</dbReference>
<protein>
    <recommendedName>
        <fullName evidence="5">Thiamine diphosphokinase</fullName>
        <ecNumber evidence="5">2.7.6.2</ecNumber>
    </recommendedName>
</protein>